<evidence type="ECO:0000313" key="8">
    <source>
        <dbReference type="Proteomes" id="UP001519654"/>
    </source>
</evidence>
<dbReference type="EMBL" id="JAHKKG010000016">
    <property type="protein sequence ID" value="MBU2669873.1"/>
    <property type="molecule type" value="Genomic_DNA"/>
</dbReference>
<keyword evidence="5 6" id="KW-0472">Membrane</keyword>
<keyword evidence="8" id="KW-1185">Reference proteome</keyword>
<evidence type="ECO:0000256" key="5">
    <source>
        <dbReference type="ARBA" id="ARBA00023136"/>
    </source>
</evidence>
<organism evidence="7 8">
    <name type="scientific">Paractinoplanes bogorensis</name>
    <dbReference type="NCBI Taxonomy" id="1610840"/>
    <lineage>
        <taxon>Bacteria</taxon>
        <taxon>Bacillati</taxon>
        <taxon>Actinomycetota</taxon>
        <taxon>Actinomycetes</taxon>
        <taxon>Micromonosporales</taxon>
        <taxon>Micromonosporaceae</taxon>
        <taxon>Paractinoplanes</taxon>
    </lineage>
</organism>
<feature type="transmembrane region" description="Helical" evidence="6">
    <location>
        <begin position="75"/>
        <end position="93"/>
    </location>
</feature>
<evidence type="ECO:0000313" key="7">
    <source>
        <dbReference type="EMBL" id="MBU2669873.1"/>
    </source>
</evidence>
<feature type="transmembrane region" description="Helical" evidence="6">
    <location>
        <begin position="147"/>
        <end position="166"/>
    </location>
</feature>
<protein>
    <submittedName>
        <fullName evidence="7">Isoprenylcysteine carboxylmethyltransferase family protein</fullName>
    </submittedName>
</protein>
<comment type="similarity">
    <text evidence="2">Belongs to the nurim family.</text>
</comment>
<gene>
    <name evidence="7" type="ORF">KOI35_40820</name>
</gene>
<dbReference type="Gene3D" id="1.20.120.1630">
    <property type="match status" value="1"/>
</dbReference>
<name>A0ABS5Z4I3_9ACTN</name>
<feature type="transmembrane region" description="Helical" evidence="6">
    <location>
        <begin position="7"/>
        <end position="28"/>
    </location>
</feature>
<dbReference type="Proteomes" id="UP001519654">
    <property type="component" value="Unassembled WGS sequence"/>
</dbReference>
<evidence type="ECO:0000256" key="3">
    <source>
        <dbReference type="ARBA" id="ARBA00022692"/>
    </source>
</evidence>
<accession>A0ABS5Z4I3</accession>
<evidence type="ECO:0000256" key="2">
    <source>
        <dbReference type="ARBA" id="ARBA00010631"/>
    </source>
</evidence>
<keyword evidence="3 6" id="KW-0812">Transmembrane</keyword>
<sequence length="229" mass="25514">MMSRAYALFSYALFLISIVWAIGFLAGWGDGPASSSPTTALLIDGTLLLAFAVQHTVMARAGFKRRIPPTIERSTYVLAASLLLLATFAFWQPVPTVVWLAGAPWSILIWVVYALGWALAIGATYMIDHFEFFGLKPAGNPQFQMRFLYAWIRHPMMLGLLIVFWATPRMTVSHLFFAVASSAYIFVGVRFEERDLKAQLGTPYEEYARDTPMLIPLGSRGRAARAGRP</sequence>
<evidence type="ECO:0000256" key="1">
    <source>
        <dbReference type="ARBA" id="ARBA00004141"/>
    </source>
</evidence>
<feature type="transmembrane region" description="Helical" evidence="6">
    <location>
        <begin position="105"/>
        <end position="127"/>
    </location>
</feature>
<evidence type="ECO:0000256" key="6">
    <source>
        <dbReference type="SAM" id="Phobius"/>
    </source>
</evidence>
<dbReference type="PANTHER" id="PTHR31040">
    <property type="entry name" value="NURIM"/>
    <property type="match status" value="1"/>
</dbReference>
<feature type="transmembrane region" description="Helical" evidence="6">
    <location>
        <begin position="40"/>
        <end position="63"/>
    </location>
</feature>
<dbReference type="InterPro" id="IPR033580">
    <property type="entry name" value="Nurim-like"/>
</dbReference>
<proteinExistence type="inferred from homology"/>
<feature type="transmembrane region" description="Helical" evidence="6">
    <location>
        <begin position="172"/>
        <end position="191"/>
    </location>
</feature>
<comment type="caution">
    <text evidence="7">The sequence shown here is derived from an EMBL/GenBank/DDBJ whole genome shotgun (WGS) entry which is preliminary data.</text>
</comment>
<dbReference type="RefSeq" id="WP_215795030.1">
    <property type="nucleotide sequence ID" value="NZ_JAHKKG010000016.1"/>
</dbReference>
<keyword evidence="4 6" id="KW-1133">Transmembrane helix</keyword>
<evidence type="ECO:0000256" key="4">
    <source>
        <dbReference type="ARBA" id="ARBA00022989"/>
    </source>
</evidence>
<comment type="subcellular location">
    <subcellularLocation>
        <location evidence="1">Membrane</location>
        <topology evidence="1">Multi-pass membrane protein</topology>
    </subcellularLocation>
</comment>
<reference evidence="7 8" key="1">
    <citation type="submission" date="2021-06" db="EMBL/GenBank/DDBJ databases">
        <title>Actinoplanes lichenicola sp. nov., and Actinoplanes ovalisporus sp. nov., isolated from lichen in Thailand.</title>
        <authorList>
            <person name="Saeng-In P."/>
            <person name="Kanchanasin P."/>
            <person name="Yuki M."/>
            <person name="Kudo T."/>
            <person name="Ohkuma M."/>
            <person name="Phongsopitanun W."/>
            <person name="Tanasupawat S."/>
        </authorList>
    </citation>
    <scope>NUCLEOTIDE SEQUENCE [LARGE SCALE GENOMIC DNA]</scope>
    <source>
        <strain evidence="7 8">NBRC 110975</strain>
    </source>
</reference>
<dbReference type="PANTHER" id="PTHR31040:SF1">
    <property type="entry name" value="NURIM"/>
    <property type="match status" value="1"/>
</dbReference>